<dbReference type="OrthoDB" id="9811314at2"/>
<sequence>MKKIILIFLVSLIASCNTVNNISEKENSKTITNIPIDSMVKTGVLSNGMTYYIRQNPKPEQKVEFRLVVKAGSILENEKQLGLAHFMEHMNFNGSKNFDKNELVSYLQSIGVKFGAHLNAYTSFDETVYILPIPTDDDEKLEKGIQIIEDWAFNASLTNEEIDKERGVVLEEYRLGLGADKRMMKEYLPKLMHNSHYAERLPIGTKEVLENFTYDDLKNFYKDWYRPDLMAVIAVGDVDVHVLEQKIKTHFEKYPAVKKPKERKQYDVPNHEETFVAIETDPEASRSIIRLYYKDLESPKPIVSINDYKKYLTENLFSQMLNQRLQELTNHENPPFIYGYSAHGNTWAKTKQAYQSVALTSETGQLQALKALATENERVLRYGFNDSELNRAKEALLKSTENAFQEKDKTESNRYAGEYIQNFLEASPIPGIQWELEAVKNLLPNISIDDCNNLVHKYIHNNNRVVVLTGPEKEGLNNINEAAVLTILENVKHEKIEPYKDVSFTDGLMKEMPKKGNISNILQDTILHTTTLTLNNGVKVTYKKTNFKNNQILFSAYKYGGTSLYSDEEYLKTDLATNALTESSLNGYSKTDLNKLLTGKLVSVNPYINKLSQGFNGSTTPEDFETLFQLTNLFITKLDFDQKAYNSHKNKTQAYLKNILSNPSTYFSVEFSNFLNQNNKRYIGLPTDKDWENTDFKLAYEKYNQLFSNANGFHFYFVGSFDENKLKEYAETYLASLPATDTVETYKNVETKPLTGTLEKIISKGTEPKSLVNIIYQGVTDDNIKDAYVLKSLGELLTIKLIEELRESEGGVYGVRARGSMNKLPFATYNFSISFPCGPENVEKLKAKTFEEIEKIKNDGVSEKDLNKIKETQLLELKEAVKTNRYWLNQLKDIDYNQNDKNEILQAEEKIKNLSAQDLQKIAKKYLTKNRIIGILNPEK</sequence>
<keyword evidence="4" id="KW-0479">Metal-binding</keyword>
<dbReference type="STRING" id="1790137.AXE80_10105"/>
<evidence type="ECO:0000259" key="11">
    <source>
        <dbReference type="Pfam" id="PF05193"/>
    </source>
</evidence>
<dbReference type="Proteomes" id="UP000092967">
    <property type="component" value="Chromosome"/>
</dbReference>
<feature type="domain" description="Peptidase M16 N-terminal" evidence="10">
    <location>
        <begin position="55"/>
        <end position="174"/>
    </location>
</feature>
<dbReference type="EMBL" id="CP014224">
    <property type="protein sequence ID" value="ANW96607.1"/>
    <property type="molecule type" value="Genomic_DNA"/>
</dbReference>
<evidence type="ECO:0000256" key="2">
    <source>
        <dbReference type="ARBA" id="ARBA00007261"/>
    </source>
</evidence>
<evidence type="ECO:0000256" key="8">
    <source>
        <dbReference type="RuleBase" id="RU004447"/>
    </source>
</evidence>
<dbReference type="PANTHER" id="PTHR43690:SF34">
    <property type="entry name" value="ZINC PROTEASE PQQL-LIKE"/>
    <property type="match status" value="1"/>
</dbReference>
<organism evidence="12 13">
    <name type="scientific">Wenyingzhuangia fucanilytica</name>
    <dbReference type="NCBI Taxonomy" id="1790137"/>
    <lineage>
        <taxon>Bacteria</taxon>
        <taxon>Pseudomonadati</taxon>
        <taxon>Bacteroidota</taxon>
        <taxon>Flavobacteriia</taxon>
        <taxon>Flavobacteriales</taxon>
        <taxon>Flavobacteriaceae</taxon>
        <taxon>Wenyingzhuangia</taxon>
    </lineage>
</organism>
<keyword evidence="3" id="KW-0645">Protease</keyword>
<dbReference type="PROSITE" id="PS51257">
    <property type="entry name" value="PROKAR_LIPOPROTEIN"/>
    <property type="match status" value="1"/>
</dbReference>
<keyword evidence="7" id="KW-0482">Metalloprotease</keyword>
<evidence type="ECO:0000256" key="7">
    <source>
        <dbReference type="ARBA" id="ARBA00023049"/>
    </source>
</evidence>
<dbReference type="GO" id="GO:0004222">
    <property type="term" value="F:metalloendopeptidase activity"/>
    <property type="evidence" value="ECO:0007669"/>
    <property type="project" value="InterPro"/>
</dbReference>
<dbReference type="InterPro" id="IPR007863">
    <property type="entry name" value="Peptidase_M16_C"/>
</dbReference>
<keyword evidence="13" id="KW-1185">Reference proteome</keyword>
<dbReference type="Gene3D" id="3.30.830.10">
    <property type="entry name" value="Metalloenzyme, LuxS/M16 peptidase-like"/>
    <property type="match status" value="4"/>
</dbReference>
<dbReference type="InterPro" id="IPR011249">
    <property type="entry name" value="Metalloenz_LuxS/M16"/>
</dbReference>
<keyword evidence="6" id="KW-0862">Zinc</keyword>
<feature type="signal peptide" evidence="9">
    <location>
        <begin position="1"/>
        <end position="21"/>
    </location>
</feature>
<keyword evidence="5" id="KW-0378">Hydrolase</keyword>
<dbReference type="KEGG" id="wfu:AXE80_10105"/>
<dbReference type="Pfam" id="PF00675">
    <property type="entry name" value="Peptidase_M16"/>
    <property type="match status" value="1"/>
</dbReference>
<proteinExistence type="inferred from homology"/>
<dbReference type="PANTHER" id="PTHR43690">
    <property type="entry name" value="NARDILYSIN"/>
    <property type="match status" value="1"/>
</dbReference>
<dbReference type="AlphaFoldDB" id="A0A1B1Y786"/>
<dbReference type="PROSITE" id="PS00143">
    <property type="entry name" value="INSULINASE"/>
    <property type="match status" value="1"/>
</dbReference>
<feature type="domain" description="Peptidase M16 C-terminal" evidence="11">
    <location>
        <begin position="709"/>
        <end position="871"/>
    </location>
</feature>
<evidence type="ECO:0000256" key="5">
    <source>
        <dbReference type="ARBA" id="ARBA00022801"/>
    </source>
</evidence>
<dbReference type="GO" id="GO:0046872">
    <property type="term" value="F:metal ion binding"/>
    <property type="evidence" value="ECO:0007669"/>
    <property type="project" value="UniProtKB-KW"/>
</dbReference>
<evidence type="ECO:0000256" key="3">
    <source>
        <dbReference type="ARBA" id="ARBA00022670"/>
    </source>
</evidence>
<evidence type="ECO:0000256" key="4">
    <source>
        <dbReference type="ARBA" id="ARBA00022723"/>
    </source>
</evidence>
<dbReference type="InterPro" id="IPR011765">
    <property type="entry name" value="Pept_M16_N"/>
</dbReference>
<dbReference type="InterPro" id="IPR050626">
    <property type="entry name" value="Peptidase_M16"/>
</dbReference>
<dbReference type="GO" id="GO:0006508">
    <property type="term" value="P:proteolysis"/>
    <property type="evidence" value="ECO:0007669"/>
    <property type="project" value="UniProtKB-KW"/>
</dbReference>
<evidence type="ECO:0000256" key="6">
    <source>
        <dbReference type="ARBA" id="ARBA00022833"/>
    </source>
</evidence>
<evidence type="ECO:0000313" key="12">
    <source>
        <dbReference type="EMBL" id="ANW96607.1"/>
    </source>
</evidence>
<reference evidence="12 13" key="1">
    <citation type="submission" date="2016-02" db="EMBL/GenBank/DDBJ databases">
        <authorList>
            <person name="Wen L."/>
            <person name="He K."/>
            <person name="Yang H."/>
        </authorList>
    </citation>
    <scope>NUCLEOTIDE SEQUENCE [LARGE SCALE GENOMIC DNA]</scope>
    <source>
        <strain evidence="12 13">CZ1127</strain>
    </source>
</reference>
<comment type="similarity">
    <text evidence="2 8">Belongs to the peptidase M16 family.</text>
</comment>
<feature type="chain" id="PRO_5008532528" evidence="9">
    <location>
        <begin position="22"/>
        <end position="940"/>
    </location>
</feature>
<evidence type="ECO:0000256" key="1">
    <source>
        <dbReference type="ARBA" id="ARBA00001947"/>
    </source>
</evidence>
<comment type="cofactor">
    <cofactor evidence="1">
        <name>Zn(2+)</name>
        <dbReference type="ChEBI" id="CHEBI:29105"/>
    </cofactor>
</comment>
<gene>
    <name evidence="12" type="ORF">AXE80_10105</name>
</gene>
<feature type="domain" description="Peptidase M16 C-terminal" evidence="11">
    <location>
        <begin position="211"/>
        <end position="396"/>
    </location>
</feature>
<dbReference type="Pfam" id="PF05193">
    <property type="entry name" value="Peptidase_M16_C"/>
    <property type="match status" value="2"/>
</dbReference>
<name>A0A1B1Y786_9FLAO</name>
<keyword evidence="9" id="KW-0732">Signal</keyword>
<evidence type="ECO:0000259" key="10">
    <source>
        <dbReference type="Pfam" id="PF00675"/>
    </source>
</evidence>
<accession>A0A1B1Y786</accession>
<dbReference type="SUPFAM" id="SSF63411">
    <property type="entry name" value="LuxS/MPP-like metallohydrolase"/>
    <property type="match status" value="4"/>
</dbReference>
<dbReference type="InterPro" id="IPR001431">
    <property type="entry name" value="Pept_M16_Zn_BS"/>
</dbReference>
<dbReference type="RefSeq" id="WP_068826916.1">
    <property type="nucleotide sequence ID" value="NZ_CP014224.1"/>
</dbReference>
<evidence type="ECO:0000256" key="9">
    <source>
        <dbReference type="SAM" id="SignalP"/>
    </source>
</evidence>
<evidence type="ECO:0000313" key="13">
    <source>
        <dbReference type="Proteomes" id="UP000092967"/>
    </source>
</evidence>
<protein>
    <submittedName>
        <fullName evidence="12">Peptidase M16</fullName>
    </submittedName>
</protein>